<dbReference type="Gene3D" id="2.60.120.10">
    <property type="entry name" value="Jelly Rolls"/>
    <property type="match status" value="2"/>
</dbReference>
<feature type="binding site" evidence="9">
    <location>
        <position position="252"/>
    </location>
    <ligand>
        <name>Zn(2+)</name>
        <dbReference type="ChEBI" id="CHEBI:29105"/>
    </ligand>
</feature>
<evidence type="ECO:0000256" key="8">
    <source>
        <dbReference type="PIRSR" id="PIRSR001480-1"/>
    </source>
</evidence>
<feature type="binding site" evidence="9">
    <location>
        <position position="124"/>
    </location>
    <ligand>
        <name>Zn(2+)</name>
        <dbReference type="ChEBI" id="CHEBI:29105"/>
    </ligand>
</feature>
<organism evidence="12 13">
    <name type="scientific">Pseudolycoriella hygida</name>
    <dbReference type="NCBI Taxonomy" id="35572"/>
    <lineage>
        <taxon>Eukaryota</taxon>
        <taxon>Metazoa</taxon>
        <taxon>Ecdysozoa</taxon>
        <taxon>Arthropoda</taxon>
        <taxon>Hexapoda</taxon>
        <taxon>Insecta</taxon>
        <taxon>Pterygota</taxon>
        <taxon>Neoptera</taxon>
        <taxon>Endopterygota</taxon>
        <taxon>Diptera</taxon>
        <taxon>Nematocera</taxon>
        <taxon>Sciaroidea</taxon>
        <taxon>Sciaridae</taxon>
        <taxon>Pseudolycoriella</taxon>
    </lineage>
</organism>
<evidence type="ECO:0000313" key="13">
    <source>
        <dbReference type="Proteomes" id="UP001151699"/>
    </source>
</evidence>
<dbReference type="GO" id="GO:0009298">
    <property type="term" value="P:GDP-mannose biosynthetic process"/>
    <property type="evidence" value="ECO:0007669"/>
    <property type="project" value="InterPro"/>
</dbReference>
<dbReference type="PRINTS" id="PR00714">
    <property type="entry name" value="MAN6PISMRASE"/>
</dbReference>
<evidence type="ECO:0000256" key="4">
    <source>
        <dbReference type="ARBA" id="ARBA00011956"/>
    </source>
</evidence>
<evidence type="ECO:0000256" key="9">
    <source>
        <dbReference type="PIRSR" id="PIRSR001480-2"/>
    </source>
</evidence>
<evidence type="ECO:0000256" key="10">
    <source>
        <dbReference type="RuleBase" id="RU004248"/>
    </source>
</evidence>
<dbReference type="NCBIfam" id="TIGR00218">
    <property type="entry name" value="manA"/>
    <property type="match status" value="1"/>
</dbReference>
<comment type="catalytic activity">
    <reaction evidence="1">
        <text>D-mannose 6-phosphate = D-fructose 6-phosphate</text>
        <dbReference type="Rhea" id="RHEA:12356"/>
        <dbReference type="ChEBI" id="CHEBI:58735"/>
        <dbReference type="ChEBI" id="CHEBI:61527"/>
        <dbReference type="EC" id="5.3.1.8"/>
    </reaction>
</comment>
<protein>
    <recommendedName>
        <fullName evidence="4">mannose-6-phosphate isomerase</fullName>
        <ecNumber evidence="4">5.3.1.8</ecNumber>
    </recommendedName>
</protein>
<dbReference type="OrthoDB" id="6605218at2759"/>
<evidence type="ECO:0000256" key="6">
    <source>
        <dbReference type="ARBA" id="ARBA00022833"/>
    </source>
</evidence>
<dbReference type="SUPFAM" id="SSF51182">
    <property type="entry name" value="RmlC-like cupins"/>
    <property type="match status" value="1"/>
</dbReference>
<evidence type="ECO:0000313" key="12">
    <source>
        <dbReference type="EMBL" id="KAJ6648956.1"/>
    </source>
</evidence>
<dbReference type="InterPro" id="IPR046457">
    <property type="entry name" value="PMI_typeI_cat"/>
</dbReference>
<evidence type="ECO:0000256" key="3">
    <source>
        <dbReference type="ARBA" id="ARBA00010772"/>
    </source>
</evidence>
<evidence type="ECO:0000259" key="11">
    <source>
        <dbReference type="Pfam" id="PF20511"/>
    </source>
</evidence>
<name>A0A9Q0NEV6_9DIPT</name>
<evidence type="ECO:0000256" key="1">
    <source>
        <dbReference type="ARBA" id="ARBA00000757"/>
    </source>
</evidence>
<feature type="domain" description="Phosphomannose isomerase type I catalytic" evidence="11">
    <location>
        <begin position="5"/>
        <end position="139"/>
    </location>
</feature>
<dbReference type="InterPro" id="IPR016305">
    <property type="entry name" value="Mannose-6-P_Isomerase"/>
</dbReference>
<dbReference type="PANTHER" id="PTHR10309">
    <property type="entry name" value="MANNOSE-6-PHOSPHATE ISOMERASE"/>
    <property type="match status" value="1"/>
</dbReference>
<keyword evidence="13" id="KW-1185">Reference proteome</keyword>
<dbReference type="InterPro" id="IPR011051">
    <property type="entry name" value="RmlC_Cupin_sf"/>
</dbReference>
<proteinExistence type="inferred from homology"/>
<dbReference type="EC" id="5.3.1.8" evidence="4"/>
<comment type="similarity">
    <text evidence="3">Belongs to the mannose-6-phosphate isomerase type 1 family.</text>
</comment>
<evidence type="ECO:0000256" key="7">
    <source>
        <dbReference type="ARBA" id="ARBA00023235"/>
    </source>
</evidence>
<evidence type="ECO:0000256" key="2">
    <source>
        <dbReference type="ARBA" id="ARBA00004666"/>
    </source>
</evidence>
<dbReference type="PIRSF" id="PIRSF001480">
    <property type="entry name" value="Mannose-6-phosphate_isomerase"/>
    <property type="match status" value="1"/>
</dbReference>
<dbReference type="PROSITE" id="PS00966">
    <property type="entry name" value="PMI_I_2"/>
    <property type="match status" value="1"/>
</dbReference>
<dbReference type="Proteomes" id="UP001151699">
    <property type="component" value="Chromosome A"/>
</dbReference>
<comment type="cofactor">
    <cofactor evidence="9">
        <name>Zn(2+)</name>
        <dbReference type="ChEBI" id="CHEBI:29105"/>
    </cofactor>
    <text evidence="9">Binds 1 zinc ion per subunit.</text>
</comment>
<accession>A0A9Q0NEV6</accession>
<dbReference type="InterPro" id="IPR001250">
    <property type="entry name" value="Man6P_Isoase-1"/>
</dbReference>
<dbReference type="InterPro" id="IPR018050">
    <property type="entry name" value="Pmannose_isomerase-type1_CS"/>
</dbReference>
<keyword evidence="6 9" id="KW-0862">Zinc</keyword>
<dbReference type="GO" id="GO:0008270">
    <property type="term" value="F:zinc ion binding"/>
    <property type="evidence" value="ECO:0007669"/>
    <property type="project" value="InterPro"/>
</dbReference>
<keyword evidence="7 12" id="KW-0413">Isomerase</keyword>
<dbReference type="GO" id="GO:0004476">
    <property type="term" value="F:mannose-6-phosphate isomerase activity"/>
    <property type="evidence" value="ECO:0007669"/>
    <property type="project" value="UniProtKB-EC"/>
</dbReference>
<dbReference type="EMBL" id="WJQU01000001">
    <property type="protein sequence ID" value="KAJ6648956.1"/>
    <property type="molecule type" value="Genomic_DNA"/>
</dbReference>
<comment type="caution">
    <text evidence="12">The sequence shown here is derived from an EMBL/GenBank/DDBJ whole genome shotgun (WGS) entry which is preliminary data.</text>
</comment>
<keyword evidence="5 9" id="KW-0479">Metal-binding</keyword>
<comment type="pathway">
    <text evidence="2 10">Nucleotide-sugar biosynthesis; GDP-alpha-D-mannose biosynthesis; alpha-D-mannose 1-phosphate from D-fructose 6-phosphate: step 1/2.</text>
</comment>
<sequence length="399" mass="44119">MEIVGSIKTYDWGSVGSKSKVAQLALSNDENFAKEFNETTPYAELWMGDHESGPSLLKSTGESIAKIVASDSSLIGGSTSLPFLFKVLSITKPLSIQVHPNKEQAEQLHASRPDLYKDPNHKPEIAIALTDFLALCGFRTPDEMYKLLKKYQPIIDLLGIDTIEELQKNPNNDSIKTVYKKLMHSPQAAVDKCISDLSLIFNEKKENELLTKVFDHCNHYFPNDIGVLSIFFLNIVQMNPGQSIFLAANVPHAYLSGDCVECMACSDNVIRAGLTPKFKDVDTLLANLDYSGKTAQENFFESVTIGPYSELFKPPVNDFAVVQVKVPATVQNYCVENRANGSIILVLKGNASADFNGQLIELKEGSIVFVPAHIQNIVLTLKHSDDNGFVAYQALYNDF</sequence>
<dbReference type="GO" id="GO:0005829">
    <property type="term" value="C:cytosol"/>
    <property type="evidence" value="ECO:0007669"/>
    <property type="project" value="TreeGrafter"/>
</dbReference>
<dbReference type="PROSITE" id="PS00965">
    <property type="entry name" value="PMI_I_1"/>
    <property type="match status" value="1"/>
</dbReference>
<dbReference type="Pfam" id="PF20511">
    <property type="entry name" value="PMI_typeI_cat"/>
    <property type="match status" value="1"/>
</dbReference>
<dbReference type="Gene3D" id="1.10.441.10">
    <property type="entry name" value="Phosphomannose Isomerase, domain 2"/>
    <property type="match status" value="1"/>
</dbReference>
<dbReference type="CDD" id="cd07011">
    <property type="entry name" value="cupin_PMI_type_I_N"/>
    <property type="match status" value="1"/>
</dbReference>
<dbReference type="GO" id="GO:0005975">
    <property type="term" value="P:carbohydrate metabolic process"/>
    <property type="evidence" value="ECO:0007669"/>
    <property type="project" value="InterPro"/>
</dbReference>
<gene>
    <name evidence="12" type="primary">Mpi</name>
    <name evidence="12" type="ORF">Bhyg_04188</name>
</gene>
<feature type="binding site" evidence="9">
    <location>
        <position position="97"/>
    </location>
    <ligand>
        <name>Zn(2+)</name>
        <dbReference type="ChEBI" id="CHEBI:29105"/>
    </ligand>
</feature>
<dbReference type="AlphaFoldDB" id="A0A9Q0NEV6"/>
<feature type="active site" evidence="8">
    <location>
        <position position="271"/>
    </location>
</feature>
<feature type="binding site" evidence="9">
    <location>
        <position position="99"/>
    </location>
    <ligand>
        <name>Zn(2+)</name>
        <dbReference type="ChEBI" id="CHEBI:29105"/>
    </ligand>
</feature>
<evidence type="ECO:0000256" key="5">
    <source>
        <dbReference type="ARBA" id="ARBA00022723"/>
    </source>
</evidence>
<dbReference type="InterPro" id="IPR014710">
    <property type="entry name" value="RmlC-like_jellyroll"/>
</dbReference>
<reference evidence="12" key="1">
    <citation type="submission" date="2022-07" db="EMBL/GenBank/DDBJ databases">
        <authorList>
            <person name="Trinca V."/>
            <person name="Uliana J.V.C."/>
            <person name="Torres T.T."/>
            <person name="Ward R.J."/>
            <person name="Monesi N."/>
        </authorList>
    </citation>
    <scope>NUCLEOTIDE SEQUENCE</scope>
    <source>
        <strain evidence="12">HSMRA1968</strain>
        <tissue evidence="12">Whole embryos</tissue>
    </source>
</reference>
<dbReference type="PANTHER" id="PTHR10309:SF0">
    <property type="entry name" value="MANNOSE-6-PHOSPHATE ISOMERASE"/>
    <property type="match status" value="1"/>
</dbReference>